<reference evidence="2" key="1">
    <citation type="submission" date="2017-07" db="EMBL/GenBank/DDBJ databases">
        <title>Taro Niue Genome Assembly and Annotation.</title>
        <authorList>
            <person name="Atibalentja N."/>
            <person name="Keating K."/>
            <person name="Fields C.J."/>
        </authorList>
    </citation>
    <scope>NUCLEOTIDE SEQUENCE</scope>
    <source>
        <strain evidence="2">Niue_2</strain>
        <tissue evidence="2">Leaf</tissue>
    </source>
</reference>
<dbReference type="EMBL" id="NMUH01005325">
    <property type="protein sequence ID" value="MQM12475.1"/>
    <property type="molecule type" value="Genomic_DNA"/>
</dbReference>
<evidence type="ECO:0000256" key="1">
    <source>
        <dbReference type="SAM" id="MobiDB-lite"/>
    </source>
</evidence>
<gene>
    <name evidence="2" type="ORF">Taro_045388</name>
</gene>
<feature type="compositionally biased region" description="Polar residues" evidence="1">
    <location>
        <begin position="23"/>
        <end position="50"/>
    </location>
</feature>
<evidence type="ECO:0000313" key="2">
    <source>
        <dbReference type="EMBL" id="MQM12475.1"/>
    </source>
</evidence>
<organism evidence="2 3">
    <name type="scientific">Colocasia esculenta</name>
    <name type="common">Wild taro</name>
    <name type="synonym">Arum esculentum</name>
    <dbReference type="NCBI Taxonomy" id="4460"/>
    <lineage>
        <taxon>Eukaryota</taxon>
        <taxon>Viridiplantae</taxon>
        <taxon>Streptophyta</taxon>
        <taxon>Embryophyta</taxon>
        <taxon>Tracheophyta</taxon>
        <taxon>Spermatophyta</taxon>
        <taxon>Magnoliopsida</taxon>
        <taxon>Liliopsida</taxon>
        <taxon>Araceae</taxon>
        <taxon>Aroideae</taxon>
        <taxon>Colocasieae</taxon>
        <taxon>Colocasia</taxon>
    </lineage>
</organism>
<sequence length="71" mass="7548">MAPSTSSHFVTGHHPLPPTTTPSFRSSHSTQGHCPLPLTTTPSIKGSHSYQGHLFTTVPLPPPTVVHLSDN</sequence>
<proteinExistence type="predicted"/>
<dbReference type="Proteomes" id="UP000652761">
    <property type="component" value="Unassembled WGS sequence"/>
</dbReference>
<protein>
    <submittedName>
        <fullName evidence="2">Uncharacterized protein</fullName>
    </submittedName>
</protein>
<evidence type="ECO:0000313" key="3">
    <source>
        <dbReference type="Proteomes" id="UP000652761"/>
    </source>
</evidence>
<keyword evidence="3" id="KW-1185">Reference proteome</keyword>
<dbReference type="AlphaFoldDB" id="A0A843X452"/>
<comment type="caution">
    <text evidence="2">The sequence shown here is derived from an EMBL/GenBank/DDBJ whole genome shotgun (WGS) entry which is preliminary data.</text>
</comment>
<accession>A0A843X452</accession>
<name>A0A843X452_COLES</name>
<feature type="region of interest" description="Disordered" evidence="1">
    <location>
        <begin position="1"/>
        <end position="71"/>
    </location>
</feature>